<evidence type="ECO:0000313" key="4">
    <source>
        <dbReference type="EMBL" id="MDI4645454.1"/>
    </source>
</evidence>
<protein>
    <submittedName>
        <fullName evidence="4">Germination protein YpeB</fullName>
    </submittedName>
</protein>
<evidence type="ECO:0000259" key="2">
    <source>
        <dbReference type="Pfam" id="PF14620"/>
    </source>
</evidence>
<evidence type="ECO:0000256" key="1">
    <source>
        <dbReference type="SAM" id="MobiDB-lite"/>
    </source>
</evidence>
<gene>
    <name evidence="4" type="primary">ypeB</name>
    <name evidence="4" type="ORF">KB449_10795</name>
</gene>
<evidence type="ECO:0000259" key="3">
    <source>
        <dbReference type="Pfam" id="PF20769"/>
    </source>
</evidence>
<dbReference type="InterPro" id="IPR048402">
    <property type="entry name" value="YpeB_N"/>
</dbReference>
<name>A0ABT6TF38_9BACL</name>
<sequence length="459" mass="50933">MYKRLSAVMFPLCALLLAGAVFWGYQEHQEKNAVLIKAENQYQRAFHDLTNHMGSLQEQLGKTLAVNSASYRMQRKGLVNVWRLTSQAQNEVNQLPLTLLPFNQTENFLTRISDFAYRTSVRDLTKEPLSDKETQTMQSLYAKAADINKELGKVQDAVLSDHLRWMDVEVAIASADQTVDNSIIDGFKTVDKKVSSYPENDWGPSSASQHLQRAHGNASGPRISPEEARRKAREFLGVSAMSTGRDIMIAENGAKTDHPTYTATINAANHASKGDGKPQIVMDFTANGGKLLWFMNPRVVKTRSLSVGAAKQKAIEFLKAKGYDSMTPVTYDEYDHVAVFTFVAEKNDVLVYPDKVTVRIALDNGEAVGLQAADHVYHEAGLAVGRANVDEVKAKSVLHPKLQVTGHHLAVIENDEDKEVLCHEYTGKINGAQYRIYINADTGIEEKVEQIPDSARAIL</sequence>
<dbReference type="Pfam" id="PF14620">
    <property type="entry name" value="YPEB_PepSY1-2"/>
    <property type="match status" value="1"/>
</dbReference>
<organism evidence="4 5">
    <name type="scientific">Cohnella hashimotonis</name>
    <dbReference type="NCBI Taxonomy" id="2826895"/>
    <lineage>
        <taxon>Bacteria</taxon>
        <taxon>Bacillati</taxon>
        <taxon>Bacillota</taxon>
        <taxon>Bacilli</taxon>
        <taxon>Bacillales</taxon>
        <taxon>Paenibacillaceae</taxon>
        <taxon>Cohnella</taxon>
    </lineage>
</organism>
<comment type="caution">
    <text evidence="4">The sequence shown here is derived from an EMBL/GenBank/DDBJ whole genome shotgun (WGS) entry which is preliminary data.</text>
</comment>
<feature type="region of interest" description="Disordered" evidence="1">
    <location>
        <begin position="195"/>
        <end position="228"/>
    </location>
</feature>
<dbReference type="InterPro" id="IPR014239">
    <property type="entry name" value="YpeB_PepSY1-2"/>
</dbReference>
<dbReference type="RefSeq" id="WP_282908378.1">
    <property type="nucleotide sequence ID" value="NZ_JAGRPV010000001.1"/>
</dbReference>
<accession>A0ABT6TF38</accession>
<dbReference type="EMBL" id="JAGRPV010000001">
    <property type="protein sequence ID" value="MDI4645454.1"/>
    <property type="molecule type" value="Genomic_DNA"/>
</dbReference>
<feature type="domain" description="Sporulation protein YpeB PepSY1 and PepSY2" evidence="2">
    <location>
        <begin position="185"/>
        <end position="378"/>
    </location>
</feature>
<keyword evidence="5" id="KW-1185">Reference proteome</keyword>
<dbReference type="NCBIfam" id="TIGR02889">
    <property type="entry name" value="spore_YpeB"/>
    <property type="match status" value="1"/>
</dbReference>
<evidence type="ECO:0000313" key="5">
    <source>
        <dbReference type="Proteomes" id="UP001161691"/>
    </source>
</evidence>
<dbReference type="Pfam" id="PF20769">
    <property type="entry name" value="YPEB_N"/>
    <property type="match status" value="1"/>
</dbReference>
<dbReference type="Proteomes" id="UP001161691">
    <property type="component" value="Unassembled WGS sequence"/>
</dbReference>
<feature type="domain" description="Sporulation protein YpeB N-terminal" evidence="3">
    <location>
        <begin position="30"/>
        <end position="167"/>
    </location>
</feature>
<proteinExistence type="predicted"/>
<reference evidence="4" key="1">
    <citation type="submission" date="2023-04" db="EMBL/GenBank/DDBJ databases">
        <title>Comparative genomic analysis of Cohnella hashimotonis sp. nov., isolated from the International Space Station.</title>
        <authorList>
            <person name="Venkateswaran K."/>
            <person name="Simpson A."/>
        </authorList>
    </citation>
    <scope>NUCLEOTIDE SEQUENCE</scope>
    <source>
        <strain evidence="4">F6_2S_P_1</strain>
    </source>
</reference>